<evidence type="ECO:0000256" key="2">
    <source>
        <dbReference type="SAM" id="Phobius"/>
    </source>
</evidence>
<feature type="transmembrane region" description="Helical" evidence="2">
    <location>
        <begin position="7"/>
        <end position="28"/>
    </location>
</feature>
<dbReference type="OrthoDB" id="2988195at2"/>
<keyword evidence="2" id="KW-0812">Transmembrane</keyword>
<keyword evidence="4" id="KW-1185">Reference proteome</keyword>
<reference evidence="3 4" key="1">
    <citation type="submission" date="2014-03" db="EMBL/GenBank/DDBJ databases">
        <authorList>
            <person name="Urmite Genomes U."/>
        </authorList>
    </citation>
    <scope>NUCLEOTIDE SEQUENCE [LARGE SCALE GENOMIC DNA]</scope>
    <source>
        <strain evidence="3 4">Vm-5</strain>
    </source>
</reference>
<evidence type="ECO:0000256" key="1">
    <source>
        <dbReference type="SAM" id="MobiDB-lite"/>
    </source>
</evidence>
<comment type="caution">
    <text evidence="3">The sequence shown here is derived from an EMBL/GenBank/DDBJ whole genome shotgun (WGS) entry which is preliminary data.</text>
</comment>
<keyword evidence="2" id="KW-0472">Membrane</keyword>
<name>A0A024QC86_9BACI</name>
<dbReference type="Proteomes" id="UP000028875">
    <property type="component" value="Unassembled WGS sequence"/>
</dbReference>
<dbReference type="eggNOG" id="ENOG5033G1N">
    <property type="taxonomic scope" value="Bacteria"/>
</dbReference>
<accession>A0A024QC86</accession>
<dbReference type="Pfam" id="PF09577">
    <property type="entry name" value="Spore_YpjB"/>
    <property type="match status" value="1"/>
</dbReference>
<organism evidence="3 4">
    <name type="scientific">Virgibacillus massiliensis</name>
    <dbReference type="NCBI Taxonomy" id="1462526"/>
    <lineage>
        <taxon>Bacteria</taxon>
        <taxon>Bacillati</taxon>
        <taxon>Bacillota</taxon>
        <taxon>Bacilli</taxon>
        <taxon>Bacillales</taxon>
        <taxon>Bacillaceae</taxon>
        <taxon>Virgibacillus</taxon>
    </lineage>
</organism>
<dbReference type="EMBL" id="CCDP010000001">
    <property type="protein sequence ID" value="CDQ39820.1"/>
    <property type="molecule type" value="Genomic_DNA"/>
</dbReference>
<dbReference type="InterPro" id="IPR014231">
    <property type="entry name" value="Spore_YpjB"/>
</dbReference>
<sequence>MKNNKQRLVMACLITVIGMIGSFYIHPASTEAGVFLQASTSSEQNNDLLPLIWTVAIVGGCIGVTLTYVSWRKYRGESKKETKTKTKTKQDKTVD</sequence>
<evidence type="ECO:0000313" key="3">
    <source>
        <dbReference type="EMBL" id="CDQ39820.1"/>
    </source>
</evidence>
<keyword evidence="2" id="KW-1133">Transmembrane helix</keyword>
<gene>
    <name evidence="3" type="ORF">BN990_02134</name>
</gene>
<evidence type="ECO:0000313" key="4">
    <source>
        <dbReference type="Proteomes" id="UP000028875"/>
    </source>
</evidence>
<feature type="region of interest" description="Disordered" evidence="1">
    <location>
        <begin position="75"/>
        <end position="95"/>
    </location>
</feature>
<dbReference type="AlphaFoldDB" id="A0A024QC86"/>
<protein>
    <submittedName>
        <fullName evidence="3">Sporulation protein YpjB</fullName>
    </submittedName>
</protein>
<reference evidence="4" key="2">
    <citation type="submission" date="2014-05" db="EMBL/GenBank/DDBJ databases">
        <title>Draft genome sequence of Virgibacillus massiliensis Vm-5.</title>
        <authorList>
            <person name="Khelaifia S."/>
            <person name="Croce O."/>
            <person name="Lagier J.C."/>
            <person name="Raoult D."/>
        </authorList>
    </citation>
    <scope>NUCLEOTIDE SEQUENCE [LARGE SCALE GENOMIC DNA]</scope>
    <source>
        <strain evidence="4">Vm-5</strain>
    </source>
</reference>
<feature type="transmembrane region" description="Helical" evidence="2">
    <location>
        <begin position="48"/>
        <end position="71"/>
    </location>
</feature>
<dbReference type="STRING" id="1462526.BN990_02134"/>
<proteinExistence type="predicted"/>